<keyword evidence="2" id="KW-0813">Transport</keyword>
<comment type="subcellular location">
    <subcellularLocation>
        <location evidence="1">Membrane</location>
    </subcellularLocation>
</comment>
<dbReference type="GO" id="GO:0022857">
    <property type="term" value="F:transmembrane transporter activity"/>
    <property type="evidence" value="ECO:0007669"/>
    <property type="project" value="InterPro"/>
</dbReference>
<dbReference type="PANTHER" id="PTHR48020">
    <property type="entry name" value="PROTON MYO-INOSITOL COTRANSPORTER"/>
    <property type="match status" value="1"/>
</dbReference>
<evidence type="ECO:0000256" key="4">
    <source>
        <dbReference type="ARBA" id="ARBA00022989"/>
    </source>
</evidence>
<dbReference type="InterPro" id="IPR036259">
    <property type="entry name" value="MFS_trans_sf"/>
</dbReference>
<evidence type="ECO:0000313" key="9">
    <source>
        <dbReference type="Proteomes" id="UP000834106"/>
    </source>
</evidence>
<dbReference type="Gene3D" id="1.20.1250.20">
    <property type="entry name" value="MFS general substrate transporter like domains"/>
    <property type="match status" value="1"/>
</dbReference>
<evidence type="ECO:0000256" key="7">
    <source>
        <dbReference type="SAM" id="Phobius"/>
    </source>
</evidence>
<dbReference type="AlphaFoldDB" id="A0AAD2DUX8"/>
<evidence type="ECO:0000256" key="2">
    <source>
        <dbReference type="ARBA" id="ARBA00022448"/>
    </source>
</evidence>
<keyword evidence="5 7" id="KW-0472">Membrane</keyword>
<feature type="transmembrane region" description="Helical" evidence="7">
    <location>
        <begin position="47"/>
        <end position="72"/>
    </location>
</feature>
<dbReference type="Proteomes" id="UP000834106">
    <property type="component" value="Chromosome 7"/>
</dbReference>
<keyword evidence="3 7" id="KW-0812">Transmembrane</keyword>
<evidence type="ECO:0000256" key="3">
    <source>
        <dbReference type="ARBA" id="ARBA00022692"/>
    </source>
</evidence>
<evidence type="ECO:0000256" key="5">
    <source>
        <dbReference type="ARBA" id="ARBA00023136"/>
    </source>
</evidence>
<name>A0AAD2DUX8_9LAMI</name>
<protein>
    <recommendedName>
        <fullName evidence="10">Polyol transporter</fullName>
    </recommendedName>
</protein>
<dbReference type="InterPro" id="IPR050814">
    <property type="entry name" value="Myo-inositol_Transporter"/>
</dbReference>
<evidence type="ECO:0000256" key="1">
    <source>
        <dbReference type="ARBA" id="ARBA00004370"/>
    </source>
</evidence>
<evidence type="ECO:0008006" key="10">
    <source>
        <dbReference type="Google" id="ProtNLM"/>
    </source>
</evidence>
<evidence type="ECO:0000313" key="8">
    <source>
        <dbReference type="EMBL" id="CAI9765523.1"/>
    </source>
</evidence>
<reference evidence="8" key="1">
    <citation type="submission" date="2023-05" db="EMBL/GenBank/DDBJ databases">
        <authorList>
            <person name="Huff M."/>
        </authorList>
    </citation>
    <scope>NUCLEOTIDE SEQUENCE</scope>
</reference>
<dbReference type="Pfam" id="PF00083">
    <property type="entry name" value="Sugar_tr"/>
    <property type="match status" value="1"/>
</dbReference>
<dbReference type="EMBL" id="OU503042">
    <property type="protein sequence ID" value="CAI9765523.1"/>
    <property type="molecule type" value="Genomic_DNA"/>
</dbReference>
<dbReference type="PANTHER" id="PTHR48020:SF49">
    <property type="entry name" value="SUGAR TRANSPORTER"/>
    <property type="match status" value="1"/>
</dbReference>
<comment type="similarity">
    <text evidence="6">Belongs to the major facilitator superfamily. Phosphate:H(+) symporter (TC 2.A.1.9) family.</text>
</comment>
<gene>
    <name evidence="8" type="ORF">FPE_LOCUS12953</name>
</gene>
<keyword evidence="4 7" id="KW-1133">Transmembrane helix</keyword>
<evidence type="ECO:0000256" key="6">
    <source>
        <dbReference type="ARBA" id="ARBA00044504"/>
    </source>
</evidence>
<keyword evidence="9" id="KW-1185">Reference proteome</keyword>
<dbReference type="InterPro" id="IPR005828">
    <property type="entry name" value="MFS_sugar_transport-like"/>
</dbReference>
<dbReference type="SUPFAM" id="SSF103473">
    <property type="entry name" value="MFS general substrate transporter"/>
    <property type="match status" value="1"/>
</dbReference>
<organism evidence="8 9">
    <name type="scientific">Fraxinus pennsylvanica</name>
    <dbReference type="NCBI Taxonomy" id="56036"/>
    <lineage>
        <taxon>Eukaryota</taxon>
        <taxon>Viridiplantae</taxon>
        <taxon>Streptophyta</taxon>
        <taxon>Embryophyta</taxon>
        <taxon>Tracheophyta</taxon>
        <taxon>Spermatophyta</taxon>
        <taxon>Magnoliopsida</taxon>
        <taxon>eudicotyledons</taxon>
        <taxon>Gunneridae</taxon>
        <taxon>Pentapetalae</taxon>
        <taxon>asterids</taxon>
        <taxon>lamiids</taxon>
        <taxon>Lamiales</taxon>
        <taxon>Oleaceae</taxon>
        <taxon>Oleeae</taxon>
        <taxon>Fraxinus</taxon>
    </lineage>
</organism>
<accession>A0AAD2DUX8</accession>
<proteinExistence type="inferred from homology"/>
<dbReference type="GO" id="GO:0016020">
    <property type="term" value="C:membrane"/>
    <property type="evidence" value="ECO:0007669"/>
    <property type="project" value="UniProtKB-SubCell"/>
</dbReference>
<sequence length="121" mass="13584">MGPIAWVYSSEIFPMKLRAQGFSMGVAVNRITSGLISMTFISLYKGISIGGTFLMCAGIGAVAWVFFYTLFIETRGKTLGEMELLFGTFSKWRSTSRKLKKEKAEIDSTNYHIQMETWGTL</sequence>